<keyword evidence="10 17" id="KW-0408">Iron</keyword>
<evidence type="ECO:0000256" key="5">
    <source>
        <dbReference type="ARBA" id="ARBA00022496"/>
    </source>
</evidence>
<feature type="transmembrane region" description="Helical" evidence="17">
    <location>
        <begin position="771"/>
        <end position="794"/>
    </location>
</feature>
<feature type="transmembrane region" description="Helical" evidence="17">
    <location>
        <begin position="635"/>
        <end position="658"/>
    </location>
</feature>
<evidence type="ECO:0000256" key="17">
    <source>
        <dbReference type="RuleBase" id="RU362098"/>
    </source>
</evidence>
<evidence type="ECO:0000259" key="18">
    <source>
        <dbReference type="PROSITE" id="PS51711"/>
    </source>
</evidence>
<dbReference type="InterPro" id="IPR003373">
    <property type="entry name" value="Fe2_transport_prot-B"/>
</dbReference>
<dbReference type="Pfam" id="PF07670">
    <property type="entry name" value="Gate"/>
    <property type="match status" value="2"/>
</dbReference>
<feature type="transmembrane region" description="Helical" evidence="17">
    <location>
        <begin position="576"/>
        <end position="596"/>
    </location>
</feature>
<keyword evidence="6" id="KW-0997">Cell inner membrane</keyword>
<dbReference type="GO" id="GO:0046872">
    <property type="term" value="F:metal ion binding"/>
    <property type="evidence" value="ECO:0007669"/>
    <property type="project" value="UniProtKB-KW"/>
</dbReference>
<dbReference type="PROSITE" id="PS51711">
    <property type="entry name" value="G_FEOB"/>
    <property type="match status" value="1"/>
</dbReference>
<gene>
    <name evidence="19" type="primary">feoB</name>
    <name evidence="19" type="ORF">LKE05_02120</name>
</gene>
<evidence type="ECO:0000313" key="20">
    <source>
        <dbReference type="Proteomes" id="UP001198242"/>
    </source>
</evidence>
<feature type="binding site" evidence="15">
    <location>
        <begin position="34"/>
        <end position="38"/>
    </location>
    <ligand>
        <name>GTP</name>
        <dbReference type="ChEBI" id="CHEBI:37565"/>
        <label>1</label>
    </ligand>
</feature>
<feature type="binding site" evidence="15">
    <location>
        <begin position="9"/>
        <end position="16"/>
    </location>
    <ligand>
        <name>GTP</name>
        <dbReference type="ChEBI" id="CHEBI:37565"/>
        <label>1</label>
    </ligand>
</feature>
<keyword evidence="3 17" id="KW-0813">Transport</keyword>
<evidence type="ECO:0000256" key="13">
    <source>
        <dbReference type="ARBA" id="ARBA00023136"/>
    </source>
</evidence>
<dbReference type="InterPro" id="IPR041069">
    <property type="entry name" value="FeoB_Cyto"/>
</dbReference>
<dbReference type="Gene3D" id="3.40.50.300">
    <property type="entry name" value="P-loop containing nucleotide triphosphate hydrolases"/>
    <property type="match status" value="1"/>
</dbReference>
<feature type="transmembrane region" description="Helical" evidence="17">
    <location>
        <begin position="737"/>
        <end position="759"/>
    </location>
</feature>
<feature type="transmembrane region" description="Helical" evidence="17">
    <location>
        <begin position="467"/>
        <end position="491"/>
    </location>
</feature>
<evidence type="ECO:0000256" key="14">
    <source>
        <dbReference type="NCBIfam" id="TIGR00437"/>
    </source>
</evidence>
<dbReference type="GO" id="GO:0015093">
    <property type="term" value="F:ferrous iron transmembrane transporter activity"/>
    <property type="evidence" value="ECO:0007669"/>
    <property type="project" value="UniProtKB-UniRule"/>
</dbReference>
<keyword evidence="12 15" id="KW-0342">GTP-binding</keyword>
<dbReference type="CDD" id="cd01879">
    <property type="entry name" value="FeoB"/>
    <property type="match status" value="1"/>
</dbReference>
<keyword evidence="4" id="KW-1003">Cell membrane</keyword>
<evidence type="ECO:0000256" key="16">
    <source>
        <dbReference type="PIRSR" id="PIRSR603373-2"/>
    </source>
</evidence>
<dbReference type="InterPro" id="IPR011640">
    <property type="entry name" value="Fe2_transport_prot_B_C"/>
</dbReference>
<dbReference type="InterPro" id="IPR027417">
    <property type="entry name" value="P-loop_NTPase"/>
</dbReference>
<evidence type="ECO:0000256" key="8">
    <source>
        <dbReference type="ARBA" id="ARBA00022741"/>
    </source>
</evidence>
<accession>A0AAE3J995</accession>
<feature type="transmembrane region" description="Helical" evidence="17">
    <location>
        <begin position="546"/>
        <end position="570"/>
    </location>
</feature>
<feature type="binding site" evidence="15">
    <location>
        <begin position="114"/>
        <end position="117"/>
    </location>
    <ligand>
        <name>GTP</name>
        <dbReference type="ChEBI" id="CHEBI:37565"/>
        <label>1</label>
    </ligand>
</feature>
<feature type="binding site" evidence="16">
    <location>
        <position position="23"/>
    </location>
    <ligand>
        <name>Mg(2+)</name>
        <dbReference type="ChEBI" id="CHEBI:18420"/>
        <label>2</label>
    </ligand>
</feature>
<dbReference type="FunFam" id="3.40.50.300:FF:000426">
    <property type="entry name" value="Ferrous iron transport protein B"/>
    <property type="match status" value="1"/>
</dbReference>
<dbReference type="PANTHER" id="PTHR43185">
    <property type="entry name" value="FERROUS IRON TRANSPORT PROTEIN B"/>
    <property type="match status" value="1"/>
</dbReference>
<keyword evidence="9 17" id="KW-1133">Transmembrane helix</keyword>
<keyword evidence="16" id="KW-0479">Metal-binding</keyword>
<dbReference type="PANTHER" id="PTHR43185:SF1">
    <property type="entry name" value="FE(2+) TRANSPORTER FEOB"/>
    <property type="match status" value="1"/>
</dbReference>
<keyword evidence="20" id="KW-1185">Reference proteome</keyword>
<keyword evidence="5 17" id="KW-0410">Iron transport</keyword>
<dbReference type="InterPro" id="IPR005225">
    <property type="entry name" value="Small_GTP-bd"/>
</dbReference>
<keyword evidence="13 17" id="KW-0472">Membrane</keyword>
<dbReference type="InterPro" id="IPR011642">
    <property type="entry name" value="Gate_dom"/>
</dbReference>
<reference evidence="19 20" key="1">
    <citation type="submission" date="2021-10" db="EMBL/GenBank/DDBJ databases">
        <title>Anaerobic single-cell dispensing facilitates the cultivation of human gut bacteria.</title>
        <authorList>
            <person name="Afrizal A."/>
        </authorList>
    </citation>
    <scope>NUCLEOTIDE SEQUENCE [LARGE SCALE GENOMIC DNA]</scope>
    <source>
        <strain evidence="19 20">CLA-AA-H232</strain>
    </source>
</reference>
<dbReference type="GO" id="GO:0005886">
    <property type="term" value="C:plasma membrane"/>
    <property type="evidence" value="ECO:0007669"/>
    <property type="project" value="UniProtKB-SubCell"/>
</dbReference>
<dbReference type="RefSeq" id="WP_308455779.1">
    <property type="nucleotide sequence ID" value="NZ_JAJEQM010000002.1"/>
</dbReference>
<feature type="binding site" evidence="16">
    <location>
        <position position="20"/>
    </location>
    <ligand>
        <name>Mg(2+)</name>
        <dbReference type="ChEBI" id="CHEBI:18420"/>
        <label>2</label>
    </ligand>
</feature>
<feature type="transmembrane region" description="Helical" evidence="17">
    <location>
        <begin position="511"/>
        <end position="534"/>
    </location>
</feature>
<feature type="binding site" evidence="16">
    <location>
        <position position="21"/>
    </location>
    <ligand>
        <name>Mg(2+)</name>
        <dbReference type="ChEBI" id="CHEBI:18420"/>
        <label>2</label>
    </ligand>
</feature>
<evidence type="ECO:0000256" key="7">
    <source>
        <dbReference type="ARBA" id="ARBA00022692"/>
    </source>
</evidence>
<protein>
    <recommendedName>
        <fullName evidence="14 17">Ferrous iron transport protein B</fullName>
    </recommendedName>
</protein>
<evidence type="ECO:0000256" key="2">
    <source>
        <dbReference type="ARBA" id="ARBA00004429"/>
    </source>
</evidence>
<evidence type="ECO:0000256" key="9">
    <source>
        <dbReference type="ARBA" id="ARBA00022989"/>
    </source>
</evidence>
<keyword evidence="11" id="KW-0406">Ion transport</keyword>
<evidence type="ECO:0000256" key="11">
    <source>
        <dbReference type="ARBA" id="ARBA00023065"/>
    </source>
</evidence>
<keyword evidence="16" id="KW-0460">Magnesium</keyword>
<dbReference type="EMBL" id="JAJEQM010000002">
    <property type="protein sequence ID" value="MCC2209590.1"/>
    <property type="molecule type" value="Genomic_DNA"/>
</dbReference>
<feature type="transmembrane region" description="Helical" evidence="17">
    <location>
        <begin position="800"/>
        <end position="818"/>
    </location>
</feature>
<feature type="domain" description="FeoB-type G" evidence="18">
    <location>
        <begin position="2"/>
        <end position="163"/>
    </location>
</feature>
<dbReference type="NCBIfam" id="TIGR00231">
    <property type="entry name" value="small_GTP"/>
    <property type="match status" value="1"/>
</dbReference>
<feature type="binding site" evidence="15">
    <location>
        <begin position="54"/>
        <end position="57"/>
    </location>
    <ligand>
        <name>GTP</name>
        <dbReference type="ChEBI" id="CHEBI:37565"/>
        <label>1</label>
    </ligand>
</feature>
<evidence type="ECO:0000256" key="15">
    <source>
        <dbReference type="PIRSR" id="PIRSR603373-1"/>
    </source>
</evidence>
<evidence type="ECO:0000256" key="12">
    <source>
        <dbReference type="ARBA" id="ARBA00023134"/>
    </source>
</evidence>
<dbReference type="InterPro" id="IPR030389">
    <property type="entry name" value="G_FEOB_dom"/>
</dbReference>
<comment type="similarity">
    <text evidence="17">Belongs to the TRAFAC class TrmE-Era-EngA-EngB-Septin-like GTPase superfamily. FeoB GTPase (TC 9.A.8) family.</text>
</comment>
<comment type="caution">
    <text evidence="19">The sequence shown here is derived from an EMBL/GenBank/DDBJ whole genome shotgun (WGS) entry which is preliminary data.</text>
</comment>
<dbReference type="Pfam" id="PF02421">
    <property type="entry name" value="FeoB_N"/>
    <property type="match status" value="1"/>
</dbReference>
<dbReference type="AlphaFoldDB" id="A0AAE3J995"/>
<evidence type="ECO:0000256" key="10">
    <source>
        <dbReference type="ARBA" id="ARBA00023004"/>
    </source>
</evidence>
<evidence type="ECO:0000256" key="3">
    <source>
        <dbReference type="ARBA" id="ARBA00022448"/>
    </source>
</evidence>
<sequence length="835" mass="91098">MNVRIALAGNPNCGKTTLFNALTGSNQFVGNWPGVTVEKKEGKLKKHDGVVITDLPGIYSLSPYTLEEVVARNYLIGERPDAILNIVDGTNLERNLYLTTQLTELGIPVVIAVNMMDIVKKNGDKINIQELSRQLGCKVVEISALKGTGIMEAAEEAVSAAKNGKTIPKHEFSGPVEHAIAHIEEAVLHDMPEEQQRWYAIKIFERDEKVLAQLNIPQEKLSHIENDIKAAEDELDDDAESIITNDRYVYIAELIKGCYKKKSAGKLSSSDKIDRIVTNRWLGLPIFAVVMFLVYYIAMVTVGSSATDWANDGLFGDGWHLFGIGSSAYTEAADEFTSASDIVNGYIDAASEQGIDTDAVAEALDTESEDFDPEVAKTELAAFVEDVKNIDEIEYTVVDEETMADEEDTATYDDLLDSVGVYDKYECAEPDPADYGLWVPGIPVLVENGLDAINCADWLKGLILDGIVAGVGAVLGFVPQMLVLFILLAFLESCGYMARIAFVLDRVFRKFGLSGKSFIPILIGTGCGVPGIMASRTIENDRDRKMTIITTTFIPCGAKTPFIAMIAGAIFGGSAWVATSAYFIGMAAIIISGIMLKKTKMFAGDPAPFVMELPAYHMPTVINLLRSMWERGWSFIKKAGTIILLSTILVWFTTYFGFVDGAFTMLTEDQIDYSILATIGKAISWIFAPLGWGNWQATVASITGLVAKENIVGTLGILYGAGDGTVYQNMAQNFIPISGYSFLVFNLLCAPCFAAMGAIKREMNNAKWTAFAIGYQCVFAYAIALVIYQIGLLVTGSVNVIGLIFAIAVIAFICYMLFKPYKESNTLKTQRSVSA</sequence>
<evidence type="ECO:0000256" key="6">
    <source>
        <dbReference type="ARBA" id="ARBA00022519"/>
    </source>
</evidence>
<feature type="transmembrane region" description="Helical" evidence="17">
    <location>
        <begin position="281"/>
        <end position="298"/>
    </location>
</feature>
<dbReference type="SUPFAM" id="SSF52540">
    <property type="entry name" value="P-loop containing nucleoside triphosphate hydrolases"/>
    <property type="match status" value="1"/>
</dbReference>
<dbReference type="InterPro" id="IPR050860">
    <property type="entry name" value="FeoB_GTPase"/>
</dbReference>
<dbReference type="Pfam" id="PF07664">
    <property type="entry name" value="FeoB_C"/>
    <property type="match status" value="1"/>
</dbReference>
<dbReference type="Proteomes" id="UP001198242">
    <property type="component" value="Unassembled WGS sequence"/>
</dbReference>
<comment type="function">
    <text evidence="1 17">Probable transporter of a GTP-driven Fe(2+) uptake system.</text>
</comment>
<dbReference type="Gene3D" id="1.10.287.1770">
    <property type="match status" value="1"/>
</dbReference>
<name>A0AAE3J995_9FIRM</name>
<dbReference type="GO" id="GO:0005525">
    <property type="term" value="F:GTP binding"/>
    <property type="evidence" value="ECO:0007669"/>
    <property type="project" value="UniProtKB-KW"/>
</dbReference>
<evidence type="ECO:0000256" key="1">
    <source>
        <dbReference type="ARBA" id="ARBA00003926"/>
    </source>
</evidence>
<comment type="subcellular location">
    <subcellularLocation>
        <location evidence="2">Cell inner membrane</location>
        <topology evidence="2">Multi-pass membrane protein</topology>
    </subcellularLocation>
    <subcellularLocation>
        <location evidence="17">Cell membrane</location>
        <topology evidence="17">Multi-pass membrane protein</topology>
    </subcellularLocation>
</comment>
<feature type="binding site" evidence="16">
    <location>
        <position position="24"/>
    </location>
    <ligand>
        <name>Mg(2+)</name>
        <dbReference type="ChEBI" id="CHEBI:18420"/>
        <label>2</label>
    </ligand>
</feature>
<dbReference type="Pfam" id="PF17910">
    <property type="entry name" value="FeoB_Cyto"/>
    <property type="match status" value="1"/>
</dbReference>
<evidence type="ECO:0000256" key="4">
    <source>
        <dbReference type="ARBA" id="ARBA00022475"/>
    </source>
</evidence>
<organism evidence="19 20">
    <name type="scientific">Hominilimicola fabiformis</name>
    <dbReference type="NCBI Taxonomy" id="2885356"/>
    <lineage>
        <taxon>Bacteria</taxon>
        <taxon>Bacillati</taxon>
        <taxon>Bacillota</taxon>
        <taxon>Clostridia</taxon>
        <taxon>Eubacteriales</taxon>
        <taxon>Oscillospiraceae</taxon>
        <taxon>Hominilimicola</taxon>
    </lineage>
</organism>
<keyword evidence="8 15" id="KW-0547">Nucleotide-binding</keyword>
<proteinExistence type="inferred from homology"/>
<keyword evidence="7 17" id="KW-0812">Transmembrane</keyword>
<dbReference type="NCBIfam" id="TIGR00437">
    <property type="entry name" value="feoB"/>
    <property type="match status" value="1"/>
</dbReference>
<evidence type="ECO:0000313" key="19">
    <source>
        <dbReference type="EMBL" id="MCC2209590.1"/>
    </source>
</evidence>